<feature type="transmembrane region" description="Helical" evidence="9">
    <location>
        <begin position="136"/>
        <end position="155"/>
    </location>
</feature>
<keyword evidence="5" id="KW-0406">Ion transport</keyword>
<feature type="transmembrane region" description="Helical" evidence="9">
    <location>
        <begin position="58"/>
        <end position="77"/>
    </location>
</feature>
<evidence type="ECO:0000313" key="11">
    <source>
        <dbReference type="EMBL" id="QFG02937.1"/>
    </source>
</evidence>
<comment type="subcellular location">
    <subcellularLocation>
        <location evidence="1">Membrane</location>
        <topology evidence="1">Multi-pass membrane protein</topology>
    </subcellularLocation>
</comment>
<reference evidence="11 12" key="1">
    <citation type="submission" date="2019-08" db="EMBL/GenBank/DDBJ databases">
        <authorList>
            <person name="Toschakov S.V."/>
        </authorList>
    </citation>
    <scope>NUCLEOTIDE SEQUENCE [LARGE SCALE GENOMIC DNA]</scope>
    <source>
        <strain evidence="11 12">3753O</strain>
    </source>
</reference>
<dbReference type="Gene3D" id="1.10.287.70">
    <property type="match status" value="1"/>
</dbReference>
<keyword evidence="12" id="KW-1185">Reference proteome</keyword>
<dbReference type="EMBL" id="CP042829">
    <property type="protein sequence ID" value="QFG02937.1"/>
    <property type="molecule type" value="Genomic_DNA"/>
</dbReference>
<dbReference type="PANTHER" id="PTHR11537">
    <property type="entry name" value="VOLTAGE-GATED POTASSIUM CHANNEL"/>
    <property type="match status" value="1"/>
</dbReference>
<keyword evidence="7 11" id="KW-0407">Ion channel</keyword>
<keyword evidence="3 9" id="KW-0812">Transmembrane</keyword>
<dbReference type="GO" id="GO:0034220">
    <property type="term" value="P:monoatomic ion transmembrane transport"/>
    <property type="evidence" value="ECO:0007669"/>
    <property type="project" value="UniProtKB-KW"/>
</dbReference>
<keyword evidence="4 9" id="KW-1133">Transmembrane helix</keyword>
<reference evidence="11 12" key="2">
    <citation type="submission" date="2019-10" db="EMBL/GenBank/DDBJ databases">
        <title>Thermopilla bonchosmolovskayae gen. nov., sp. nov., a moderately thermophilic Chloroflexi bacterium from a Chukotka hot spring (Arctic, Russia), representing a novel classis Thermopillaia, which include previously uncultivated lineage OLB14.</title>
        <authorList>
            <person name="Kochetkova T.V."/>
            <person name="Zayulina K.S."/>
            <person name="Zhigarkov V.S."/>
            <person name="Minaev N.V."/>
            <person name="Novikov A."/>
            <person name="Toshchakov S.V."/>
            <person name="Elcheninov A.G."/>
            <person name="Kublanov I.V."/>
        </authorList>
    </citation>
    <scope>NUCLEOTIDE SEQUENCE [LARGE SCALE GENOMIC DNA]</scope>
    <source>
        <strain evidence="11 12">3753O</strain>
    </source>
</reference>
<evidence type="ECO:0000256" key="1">
    <source>
        <dbReference type="ARBA" id="ARBA00004141"/>
    </source>
</evidence>
<evidence type="ECO:0000313" key="12">
    <source>
        <dbReference type="Proteomes" id="UP000326331"/>
    </source>
</evidence>
<evidence type="ECO:0000256" key="2">
    <source>
        <dbReference type="ARBA" id="ARBA00022448"/>
    </source>
</evidence>
<evidence type="ECO:0000256" key="4">
    <source>
        <dbReference type="ARBA" id="ARBA00022989"/>
    </source>
</evidence>
<dbReference type="Pfam" id="PF07885">
    <property type="entry name" value="Ion_trans_2"/>
    <property type="match status" value="1"/>
</dbReference>
<evidence type="ECO:0000259" key="10">
    <source>
        <dbReference type="Pfam" id="PF07885"/>
    </source>
</evidence>
<name>A0ABX6C0X6_9CHLR</name>
<accession>A0ABX6C0X6</accession>
<feature type="transmembrane region" description="Helical" evidence="9">
    <location>
        <begin position="196"/>
        <end position="220"/>
    </location>
</feature>
<dbReference type="SUPFAM" id="SSF81324">
    <property type="entry name" value="Voltage-gated potassium channels"/>
    <property type="match status" value="1"/>
</dbReference>
<gene>
    <name evidence="11" type="ORF">Tbon_06400</name>
</gene>
<keyword evidence="6 9" id="KW-0472">Membrane</keyword>
<evidence type="ECO:0000256" key="6">
    <source>
        <dbReference type="ARBA" id="ARBA00023136"/>
    </source>
</evidence>
<sequence length="250" mass="27081">MGGDPLPGCCPVDREELLRRIERFTDLPLLILALALVPLLIVPAVVTVRPPWDDAILVADWAIWAVFAADFGVKLAVAPRRVEFLRRHWLEGLMVLLPFLRPLRALRALRLARVAVALGFNVQVIRDILAQRGTKVIVAAVVGTLVIGATLAYLAERGEPGATITSFGDAIWWAAVTMTTVGYGDVYPTTPMGRGVAVALMLFGIAALSALTATVAAFLVRESREETTLADLLAELRALREEVARLRAGE</sequence>
<evidence type="ECO:0000256" key="8">
    <source>
        <dbReference type="SAM" id="Coils"/>
    </source>
</evidence>
<proteinExistence type="predicted"/>
<protein>
    <submittedName>
        <fullName evidence="11">Two pore domain potassium channel family protein</fullName>
    </submittedName>
</protein>
<feature type="coiled-coil region" evidence="8">
    <location>
        <begin position="222"/>
        <end position="249"/>
    </location>
</feature>
<dbReference type="InterPro" id="IPR028325">
    <property type="entry name" value="VG_K_chnl"/>
</dbReference>
<dbReference type="Gene3D" id="1.20.120.350">
    <property type="entry name" value="Voltage-gated potassium channels. Chain C"/>
    <property type="match status" value="1"/>
</dbReference>
<feature type="transmembrane region" description="Helical" evidence="9">
    <location>
        <begin position="27"/>
        <end position="46"/>
    </location>
</feature>
<dbReference type="InterPro" id="IPR013099">
    <property type="entry name" value="K_chnl_dom"/>
</dbReference>
<evidence type="ECO:0000256" key="9">
    <source>
        <dbReference type="SAM" id="Phobius"/>
    </source>
</evidence>
<dbReference type="PANTHER" id="PTHR11537:SF254">
    <property type="entry name" value="POTASSIUM VOLTAGE-GATED CHANNEL PROTEIN SHAB"/>
    <property type="match status" value="1"/>
</dbReference>
<evidence type="ECO:0000256" key="5">
    <source>
        <dbReference type="ARBA" id="ARBA00023065"/>
    </source>
</evidence>
<keyword evidence="2" id="KW-0813">Transport</keyword>
<dbReference type="InterPro" id="IPR027359">
    <property type="entry name" value="Volt_channel_dom_sf"/>
</dbReference>
<feature type="transmembrane region" description="Helical" evidence="9">
    <location>
        <begin position="167"/>
        <end position="184"/>
    </location>
</feature>
<evidence type="ECO:0000256" key="3">
    <source>
        <dbReference type="ARBA" id="ARBA00022692"/>
    </source>
</evidence>
<evidence type="ECO:0000256" key="7">
    <source>
        <dbReference type="ARBA" id="ARBA00023303"/>
    </source>
</evidence>
<organism evidence="11 12">
    <name type="scientific">Tepidiforma bonchosmolovskayae</name>
    <dbReference type="NCBI Taxonomy" id="2601677"/>
    <lineage>
        <taxon>Bacteria</taxon>
        <taxon>Bacillati</taxon>
        <taxon>Chloroflexota</taxon>
        <taxon>Tepidiformia</taxon>
        <taxon>Tepidiformales</taxon>
        <taxon>Tepidiformaceae</taxon>
        <taxon>Tepidiforma</taxon>
    </lineage>
</organism>
<keyword evidence="8" id="KW-0175">Coiled coil</keyword>
<feature type="domain" description="Potassium channel" evidence="10">
    <location>
        <begin position="144"/>
        <end position="220"/>
    </location>
</feature>
<dbReference type="Proteomes" id="UP000326331">
    <property type="component" value="Chromosome"/>
</dbReference>